<accession>A0A1T5LR83</accession>
<dbReference type="PANTHER" id="PTHR21192">
    <property type="entry name" value="NUCLEAR PROTEIN E3-3"/>
    <property type="match status" value="1"/>
</dbReference>
<proteinExistence type="predicted"/>
<evidence type="ECO:0000313" key="1">
    <source>
        <dbReference type="EMBL" id="SKC78099.1"/>
    </source>
</evidence>
<dbReference type="EMBL" id="FUZV01000002">
    <property type="protein sequence ID" value="SKC78099.1"/>
    <property type="molecule type" value="Genomic_DNA"/>
</dbReference>
<reference evidence="1 2" key="1">
    <citation type="submission" date="2017-02" db="EMBL/GenBank/DDBJ databases">
        <authorList>
            <person name="Peterson S.W."/>
        </authorList>
    </citation>
    <scope>NUCLEOTIDE SEQUENCE [LARGE SCALE GENOMIC DNA]</scope>
    <source>
        <strain evidence="1 2">P15</strain>
    </source>
</reference>
<sequence>MQLSHELPDYAYTLRAADGRSAKVNDRVLTRSFVLSPSALQEDWAPSDISTLTPEDLAPLLALQPEVILLGTGDQQIFPSAAVLAAGLTRGVGIEVMTNAAAARTFNVLAGEARRVVAGFLISSKS</sequence>
<dbReference type="InterPro" id="IPR036748">
    <property type="entry name" value="MTH938-like_sf"/>
</dbReference>
<evidence type="ECO:0000313" key="2">
    <source>
        <dbReference type="Proteomes" id="UP000190341"/>
    </source>
</evidence>
<organism evidence="1 2">
    <name type="scientific">Pseudoxanthomonas indica</name>
    <dbReference type="NCBI Taxonomy" id="428993"/>
    <lineage>
        <taxon>Bacteria</taxon>
        <taxon>Pseudomonadati</taxon>
        <taxon>Pseudomonadota</taxon>
        <taxon>Gammaproteobacteria</taxon>
        <taxon>Lysobacterales</taxon>
        <taxon>Lysobacteraceae</taxon>
        <taxon>Pseudoxanthomonas</taxon>
    </lineage>
</organism>
<dbReference type="STRING" id="428993.SAMN06296058_2899"/>
<protein>
    <submittedName>
        <fullName evidence="1">Uncharacterized conserved protein, contains Mth938-like domain</fullName>
    </submittedName>
</protein>
<dbReference type="Proteomes" id="UP000190341">
    <property type="component" value="Unassembled WGS sequence"/>
</dbReference>
<gene>
    <name evidence="1" type="ORF">SAMN06296058_2899</name>
</gene>
<dbReference type="PANTHER" id="PTHR21192:SF2">
    <property type="entry name" value="NADH DEHYDROGENASE [UBIQUINONE] 1 ALPHA SUBCOMPLEX ASSEMBLY FACTOR 3"/>
    <property type="match status" value="1"/>
</dbReference>
<dbReference type="Pfam" id="PF04430">
    <property type="entry name" value="DUF498"/>
    <property type="match status" value="1"/>
</dbReference>
<dbReference type="AlphaFoldDB" id="A0A1T5LR83"/>
<dbReference type="RefSeq" id="WP_079725203.1">
    <property type="nucleotide sequence ID" value="NZ_BMCL01000001.1"/>
</dbReference>
<dbReference type="CDD" id="cd05560">
    <property type="entry name" value="Xcc1710_like"/>
    <property type="match status" value="1"/>
</dbReference>
<keyword evidence="2" id="KW-1185">Reference proteome</keyword>
<dbReference type="OrthoDB" id="9800373at2"/>
<dbReference type="Gene3D" id="3.40.1230.10">
    <property type="entry name" value="MTH938-like"/>
    <property type="match status" value="1"/>
</dbReference>
<dbReference type="InterPro" id="IPR007523">
    <property type="entry name" value="NDUFAF3/AAMDC"/>
</dbReference>
<dbReference type="SUPFAM" id="SSF64076">
    <property type="entry name" value="MTH938-like"/>
    <property type="match status" value="1"/>
</dbReference>
<name>A0A1T5LR83_9GAMM</name>